<dbReference type="Gene3D" id="2.60.120.330">
    <property type="entry name" value="B-lactam Antibiotic, Isopenicillin N Synthase, Chain"/>
    <property type="match status" value="1"/>
</dbReference>
<proteinExistence type="predicted"/>
<evidence type="ECO:0000256" key="1">
    <source>
        <dbReference type="ARBA" id="ARBA00022723"/>
    </source>
</evidence>
<dbReference type="Proteomes" id="UP001396334">
    <property type="component" value="Unassembled WGS sequence"/>
</dbReference>
<gene>
    <name evidence="4" type="ORF">V6N11_040206</name>
</gene>
<dbReference type="InterPro" id="IPR027443">
    <property type="entry name" value="IPNS-like_sf"/>
</dbReference>
<keyword evidence="2" id="KW-0408">Iron</keyword>
<organism evidence="4 5">
    <name type="scientific">Hibiscus sabdariffa</name>
    <name type="common">roselle</name>
    <dbReference type="NCBI Taxonomy" id="183260"/>
    <lineage>
        <taxon>Eukaryota</taxon>
        <taxon>Viridiplantae</taxon>
        <taxon>Streptophyta</taxon>
        <taxon>Embryophyta</taxon>
        <taxon>Tracheophyta</taxon>
        <taxon>Spermatophyta</taxon>
        <taxon>Magnoliopsida</taxon>
        <taxon>eudicotyledons</taxon>
        <taxon>Gunneridae</taxon>
        <taxon>Pentapetalae</taxon>
        <taxon>rosids</taxon>
        <taxon>malvids</taxon>
        <taxon>Malvales</taxon>
        <taxon>Malvaceae</taxon>
        <taxon>Malvoideae</taxon>
        <taxon>Hibiscus</taxon>
    </lineage>
</organism>
<feature type="domain" description="Non-haem dioxygenase N-terminal" evidence="3">
    <location>
        <begin position="8"/>
        <end position="136"/>
    </location>
</feature>
<dbReference type="InterPro" id="IPR026992">
    <property type="entry name" value="DIOX_N"/>
</dbReference>
<dbReference type="PANTHER" id="PTHR47990">
    <property type="entry name" value="2-OXOGLUTARATE (2OG) AND FE(II)-DEPENDENT OXYGENASE SUPERFAMILY PROTEIN-RELATED"/>
    <property type="match status" value="1"/>
</dbReference>
<keyword evidence="5" id="KW-1185">Reference proteome</keyword>
<accession>A0ABR2RGV4</accession>
<evidence type="ECO:0000256" key="2">
    <source>
        <dbReference type="ARBA" id="ARBA00023004"/>
    </source>
</evidence>
<keyword evidence="1" id="KW-0479">Metal-binding</keyword>
<evidence type="ECO:0000313" key="4">
    <source>
        <dbReference type="EMBL" id="KAK9012137.1"/>
    </source>
</evidence>
<dbReference type="InterPro" id="IPR050231">
    <property type="entry name" value="Iron_ascorbate_oxido_reductase"/>
</dbReference>
<evidence type="ECO:0000259" key="3">
    <source>
        <dbReference type="Pfam" id="PF14226"/>
    </source>
</evidence>
<comment type="caution">
    <text evidence="4">The sequence shown here is derived from an EMBL/GenBank/DDBJ whole genome shotgun (WGS) entry which is preliminary data.</text>
</comment>
<name>A0ABR2RGV4_9ROSI</name>
<dbReference type="Pfam" id="PF14226">
    <property type="entry name" value="DIOX_N"/>
    <property type="match status" value="1"/>
</dbReference>
<dbReference type="EMBL" id="JBBPBN010000022">
    <property type="protein sequence ID" value="KAK9012137.1"/>
    <property type="molecule type" value="Genomic_DNA"/>
</dbReference>
<sequence>MSTDFKSIPLIDVSPLVAKGDDLKMGQDPDVQEVVKQLDRACRETGFFYVKGHGVPHSLMKEVKDVTHKFFHLPHHEKLKIKLTPSAGYRGYQKIKANITKGVPDLQEAIDYYREVKKGMYGSLGEILEGSNQWPQDPANFKASMEEYVRLCTGKSR</sequence>
<evidence type="ECO:0000313" key="5">
    <source>
        <dbReference type="Proteomes" id="UP001396334"/>
    </source>
</evidence>
<reference evidence="4 5" key="1">
    <citation type="journal article" date="2024" name="G3 (Bethesda)">
        <title>Genome assembly of Hibiscus sabdariffa L. provides insights into metabolisms of medicinal natural products.</title>
        <authorList>
            <person name="Kim T."/>
        </authorList>
    </citation>
    <scope>NUCLEOTIDE SEQUENCE [LARGE SCALE GENOMIC DNA]</scope>
    <source>
        <strain evidence="4">TK-2024</strain>
        <tissue evidence="4">Old leaves</tissue>
    </source>
</reference>
<protein>
    <recommendedName>
        <fullName evidence="3">Non-haem dioxygenase N-terminal domain-containing protein</fullName>
    </recommendedName>
</protein>
<dbReference type="SUPFAM" id="SSF51197">
    <property type="entry name" value="Clavaminate synthase-like"/>
    <property type="match status" value="1"/>
</dbReference>